<evidence type="ECO:0000256" key="1">
    <source>
        <dbReference type="ARBA" id="ARBA00004498"/>
    </source>
</evidence>
<keyword evidence="5" id="KW-0106">Calcium</keyword>
<accession>L5K6E7</accession>
<dbReference type="SUPFAM" id="SSF54511">
    <property type="entry name" value="GFP-like"/>
    <property type="match status" value="1"/>
</dbReference>
<comment type="subcellular location">
    <subcellularLocation>
        <location evidence="1">Secreted</location>
        <location evidence="1">Extracellular space</location>
        <location evidence="1">Extracellular matrix</location>
    </subcellularLocation>
</comment>
<name>L5K6E7_PTEAL</name>
<proteinExistence type="predicted"/>
<evidence type="ECO:0000313" key="10">
    <source>
        <dbReference type="Proteomes" id="UP000010552"/>
    </source>
</evidence>
<evidence type="ECO:0000256" key="3">
    <source>
        <dbReference type="ARBA" id="ARBA00022530"/>
    </source>
</evidence>
<evidence type="ECO:0000259" key="8">
    <source>
        <dbReference type="PROSITE" id="PS50993"/>
    </source>
</evidence>
<dbReference type="PROSITE" id="PS50993">
    <property type="entry name" value="NIDOGEN_G2"/>
    <property type="match status" value="1"/>
</dbReference>
<dbReference type="InterPro" id="IPR009017">
    <property type="entry name" value="GFP"/>
</dbReference>
<evidence type="ECO:0000256" key="2">
    <source>
        <dbReference type="ARBA" id="ARBA00022525"/>
    </source>
</evidence>
<dbReference type="InterPro" id="IPR006605">
    <property type="entry name" value="G2_nidogen/fibulin_G2F"/>
</dbReference>
<keyword evidence="10" id="KW-1185">Reference proteome</keyword>
<gene>
    <name evidence="9" type="ORF">PAL_GLEAN10012542</name>
</gene>
<dbReference type="EMBL" id="KB030979">
    <property type="protein sequence ID" value="ELK07284.1"/>
    <property type="molecule type" value="Genomic_DNA"/>
</dbReference>
<evidence type="ECO:0000256" key="5">
    <source>
        <dbReference type="ARBA" id="ARBA00022837"/>
    </source>
</evidence>
<feature type="region of interest" description="Disordered" evidence="7">
    <location>
        <begin position="104"/>
        <end position="128"/>
    </location>
</feature>
<evidence type="ECO:0000256" key="4">
    <source>
        <dbReference type="ARBA" id="ARBA00022729"/>
    </source>
</evidence>
<keyword evidence="2" id="KW-0964">Secreted</keyword>
<protein>
    <submittedName>
        <fullName evidence="9">Hemicentin-1</fullName>
    </submittedName>
</protein>
<keyword evidence="6" id="KW-0325">Glycoprotein</keyword>
<keyword evidence="3" id="KW-0272">Extracellular matrix</keyword>
<dbReference type="Proteomes" id="UP000010552">
    <property type="component" value="Unassembled WGS sequence"/>
</dbReference>
<evidence type="ECO:0000313" key="9">
    <source>
        <dbReference type="EMBL" id="ELK07284.1"/>
    </source>
</evidence>
<keyword evidence="4" id="KW-0732">Signal</keyword>
<dbReference type="AlphaFoldDB" id="L5K6E7"/>
<organism evidence="9 10">
    <name type="scientific">Pteropus alecto</name>
    <name type="common">Black flying fox</name>
    <dbReference type="NCBI Taxonomy" id="9402"/>
    <lineage>
        <taxon>Eukaryota</taxon>
        <taxon>Metazoa</taxon>
        <taxon>Chordata</taxon>
        <taxon>Craniata</taxon>
        <taxon>Vertebrata</taxon>
        <taxon>Euteleostomi</taxon>
        <taxon>Mammalia</taxon>
        <taxon>Eutheria</taxon>
        <taxon>Laurasiatheria</taxon>
        <taxon>Chiroptera</taxon>
        <taxon>Yinpterochiroptera</taxon>
        <taxon>Pteropodoidea</taxon>
        <taxon>Pteropodidae</taxon>
        <taxon>Pteropodinae</taxon>
        <taxon>Pteropus</taxon>
    </lineage>
</organism>
<evidence type="ECO:0000256" key="7">
    <source>
        <dbReference type="SAM" id="MobiDB-lite"/>
    </source>
</evidence>
<evidence type="ECO:0000256" key="6">
    <source>
        <dbReference type="ARBA" id="ARBA00023180"/>
    </source>
</evidence>
<dbReference type="InParanoid" id="L5K6E7"/>
<feature type="domain" description="Nidogen G2 beta-barrel" evidence="8">
    <location>
        <begin position="1"/>
        <end position="97"/>
    </location>
</feature>
<dbReference type="Gene3D" id="2.40.155.10">
    <property type="entry name" value="Green fluorescent protein"/>
    <property type="match status" value="1"/>
</dbReference>
<reference evidence="10" key="1">
    <citation type="journal article" date="2013" name="Science">
        <title>Comparative analysis of bat genomes provides insight into the evolution of flight and immunity.</title>
        <authorList>
            <person name="Zhang G."/>
            <person name="Cowled C."/>
            <person name="Shi Z."/>
            <person name="Huang Z."/>
            <person name="Bishop-Lilly K.A."/>
            <person name="Fang X."/>
            <person name="Wynne J.W."/>
            <person name="Xiong Z."/>
            <person name="Baker M.L."/>
            <person name="Zhao W."/>
            <person name="Tachedjian M."/>
            <person name="Zhu Y."/>
            <person name="Zhou P."/>
            <person name="Jiang X."/>
            <person name="Ng J."/>
            <person name="Yang L."/>
            <person name="Wu L."/>
            <person name="Xiao J."/>
            <person name="Feng Y."/>
            <person name="Chen Y."/>
            <person name="Sun X."/>
            <person name="Zhang Y."/>
            <person name="Marsh G.A."/>
            <person name="Crameri G."/>
            <person name="Broder C.C."/>
            <person name="Frey K.G."/>
            <person name="Wang L.F."/>
            <person name="Wang J."/>
        </authorList>
    </citation>
    <scope>NUCLEOTIDE SEQUENCE [LARGE SCALE GENOMIC DNA]</scope>
</reference>
<sequence length="128" mass="13586">MPTPLPRPLQDFQERYVQTGPGRLYVGSTQRFLQDGLPVSLRCNHSVQYDAARGPQPQLVQHLLASAVSAAFEPEAEALRFQLTTALRAGEGLIPSAPPATLLKAGVTAHPGDGPPVASTDHGPETRG</sequence>